<evidence type="ECO:0000256" key="5">
    <source>
        <dbReference type="ARBA" id="ARBA00023242"/>
    </source>
</evidence>
<dbReference type="CDD" id="cd10017">
    <property type="entry name" value="B3_DNA"/>
    <property type="match status" value="1"/>
</dbReference>
<dbReference type="GO" id="GO:0003700">
    <property type="term" value="F:DNA-binding transcription factor activity"/>
    <property type="evidence" value="ECO:0007669"/>
    <property type="project" value="EnsemblPlants"/>
</dbReference>
<accession>A0A1R3I1D2</accession>
<gene>
    <name evidence="8" type="ORF">CCACVL1_15696</name>
</gene>
<keyword evidence="4" id="KW-0804">Transcription</keyword>
<proteinExistence type="predicted"/>
<dbReference type="InterPro" id="IPR044800">
    <property type="entry name" value="LEC2-like"/>
</dbReference>
<dbReference type="Gramene" id="OMO76390">
    <property type="protein sequence ID" value="OMO76390"/>
    <property type="gene ID" value="CCACVL1_15696"/>
</dbReference>
<evidence type="ECO:0000256" key="1">
    <source>
        <dbReference type="ARBA" id="ARBA00004123"/>
    </source>
</evidence>
<dbReference type="GO" id="GO:0003677">
    <property type="term" value="F:DNA binding"/>
    <property type="evidence" value="ECO:0007669"/>
    <property type="project" value="UniProtKB-KW"/>
</dbReference>
<evidence type="ECO:0000256" key="2">
    <source>
        <dbReference type="ARBA" id="ARBA00023015"/>
    </source>
</evidence>
<dbReference type="SMART" id="SM01019">
    <property type="entry name" value="B3"/>
    <property type="match status" value="1"/>
</dbReference>
<keyword evidence="2" id="KW-0805">Transcription regulation</keyword>
<feature type="compositionally biased region" description="Polar residues" evidence="6">
    <location>
        <begin position="153"/>
        <end position="164"/>
    </location>
</feature>
<dbReference type="SUPFAM" id="SSF101936">
    <property type="entry name" value="DNA-binding pseudobarrel domain"/>
    <property type="match status" value="1"/>
</dbReference>
<feature type="region of interest" description="Disordered" evidence="6">
    <location>
        <begin position="1"/>
        <end position="28"/>
    </location>
</feature>
<dbReference type="Gene3D" id="2.40.330.10">
    <property type="entry name" value="DNA-binding pseudobarrel domain"/>
    <property type="match status" value="1"/>
</dbReference>
<protein>
    <recommendedName>
        <fullName evidence="7">TF-B3 domain-containing protein</fullName>
    </recommendedName>
</protein>
<dbReference type="GO" id="GO:0010431">
    <property type="term" value="P:seed maturation"/>
    <property type="evidence" value="ECO:0007669"/>
    <property type="project" value="EnsemblPlants"/>
</dbReference>
<evidence type="ECO:0000313" key="8">
    <source>
        <dbReference type="EMBL" id="OMO76390.1"/>
    </source>
</evidence>
<comment type="subcellular location">
    <subcellularLocation>
        <location evidence="1">Nucleus</location>
    </subcellularLocation>
</comment>
<dbReference type="GO" id="GO:0010262">
    <property type="term" value="P:somatic embryogenesis"/>
    <property type="evidence" value="ECO:0007669"/>
    <property type="project" value="EnsemblPlants"/>
</dbReference>
<comment type="caution">
    <text evidence="8">The sequence shown here is derived from an EMBL/GenBank/DDBJ whole genome shotgun (WGS) entry which is preliminary data.</text>
</comment>
<feature type="region of interest" description="Disordered" evidence="6">
    <location>
        <begin position="149"/>
        <end position="184"/>
    </location>
</feature>
<dbReference type="OMA" id="PEVNQYN"/>
<dbReference type="InterPro" id="IPR015300">
    <property type="entry name" value="DNA-bd_pseudobarrel_sf"/>
</dbReference>
<dbReference type="InterPro" id="IPR003340">
    <property type="entry name" value="B3_DNA-bd"/>
</dbReference>
<feature type="compositionally biased region" description="Low complexity" evidence="6">
    <location>
        <begin position="59"/>
        <end position="71"/>
    </location>
</feature>
<evidence type="ECO:0000313" key="9">
    <source>
        <dbReference type="Proteomes" id="UP000188268"/>
    </source>
</evidence>
<dbReference type="EMBL" id="AWWV01010884">
    <property type="protein sequence ID" value="OMO76390.1"/>
    <property type="molecule type" value="Genomic_DNA"/>
</dbReference>
<keyword evidence="3" id="KW-0238">DNA-binding</keyword>
<reference evidence="8 9" key="1">
    <citation type="submission" date="2013-09" db="EMBL/GenBank/DDBJ databases">
        <title>Corchorus capsularis genome sequencing.</title>
        <authorList>
            <person name="Alam M."/>
            <person name="Haque M.S."/>
            <person name="Islam M.S."/>
            <person name="Emdad E.M."/>
            <person name="Islam M.M."/>
            <person name="Ahmed B."/>
            <person name="Halim A."/>
            <person name="Hossen Q.M.M."/>
            <person name="Hossain M.Z."/>
            <person name="Ahmed R."/>
            <person name="Khan M.M."/>
            <person name="Islam R."/>
            <person name="Rashid M.M."/>
            <person name="Khan S.A."/>
            <person name="Rahman M.S."/>
            <person name="Alam M."/>
        </authorList>
    </citation>
    <scope>NUCLEOTIDE SEQUENCE [LARGE SCALE GENOMIC DNA]</scope>
    <source>
        <strain evidence="9">cv. CVL-1</strain>
        <tissue evidence="8">Whole seedling</tissue>
    </source>
</reference>
<name>A0A1R3I1D2_COCAP</name>
<feature type="compositionally biased region" description="Low complexity" evidence="6">
    <location>
        <begin position="321"/>
        <end position="344"/>
    </location>
</feature>
<dbReference type="GO" id="GO:0005634">
    <property type="term" value="C:nucleus"/>
    <property type="evidence" value="ECO:0007669"/>
    <property type="project" value="UniProtKB-SubCell"/>
</dbReference>
<dbReference type="GO" id="GO:0045893">
    <property type="term" value="P:positive regulation of DNA-templated transcription"/>
    <property type="evidence" value="ECO:0007669"/>
    <property type="project" value="EnsemblPlants"/>
</dbReference>
<keyword evidence="5" id="KW-0539">Nucleus</keyword>
<dbReference type="Pfam" id="PF02362">
    <property type="entry name" value="B3"/>
    <property type="match status" value="1"/>
</dbReference>
<dbReference type="PANTHER" id="PTHR31140">
    <property type="entry name" value="B3 DOMAIN-CONTAINING TRANSCRIPTION FACTOR ABI3"/>
    <property type="match status" value="1"/>
</dbReference>
<feature type="compositionally biased region" description="Low complexity" evidence="6">
    <location>
        <begin position="1"/>
        <end position="23"/>
    </location>
</feature>
<feature type="region of interest" description="Disordered" evidence="6">
    <location>
        <begin position="58"/>
        <end position="77"/>
    </location>
</feature>
<dbReference type="GO" id="GO:0010601">
    <property type="term" value="P:positive regulation of auxin biosynthetic process"/>
    <property type="evidence" value="ECO:0007669"/>
    <property type="project" value="EnsemblPlants"/>
</dbReference>
<evidence type="ECO:0000256" key="3">
    <source>
        <dbReference type="ARBA" id="ARBA00023125"/>
    </source>
</evidence>
<evidence type="ECO:0000259" key="7">
    <source>
        <dbReference type="PROSITE" id="PS50863"/>
    </source>
</evidence>
<sequence length="427" mass="48817">MENSYTPFVTPTPTTATTTNSTSVRPPNVVPWLQSGQNSEYPIYEPMNLDNFRFSTLDSASASNSNSNPNSQFLHHHQTPNQSLVPFRHPMEQAAGQSLAYPIYGYPFLMGQNNGIEFGVQGSCYMQPSVERRIPDSYRTKVARIKRKMARQRSLTLQRNSCPGASSHMDTRRLTSYGGDRSVKNNNNDKRDLYKFFTPDNKKLRVLLKKELKNSDVGSLGRIVLPKREAEVNLPTLSDKEGIQVIFKDVYSDQFWSLRYKFWLNNKSRMYVLENTGDFVRQNGLEMGDSLTLYDDESKNLYFSITKVGRIAAEPSDPIQSDNDNSNTNTSNSNSNISNNNNNNNINDMYMPFTCQYKDDEEETSLEILIEQLKQQDNNDLMTLPMEPTEDQARHEARSVDDVQFNFDDCYGGLEMLPGFSHYNFSL</sequence>
<feature type="region of interest" description="Disordered" evidence="6">
    <location>
        <begin position="314"/>
        <end position="344"/>
    </location>
</feature>
<evidence type="ECO:0000256" key="4">
    <source>
        <dbReference type="ARBA" id="ARBA00023163"/>
    </source>
</evidence>
<keyword evidence="9" id="KW-1185">Reference proteome</keyword>
<feature type="domain" description="TF-B3" evidence="7">
    <location>
        <begin position="208"/>
        <end position="309"/>
    </location>
</feature>
<evidence type="ECO:0000256" key="6">
    <source>
        <dbReference type="SAM" id="MobiDB-lite"/>
    </source>
</evidence>
<dbReference type="OrthoDB" id="757982at2759"/>
<organism evidence="8 9">
    <name type="scientific">Corchorus capsularis</name>
    <name type="common">Jute</name>
    <dbReference type="NCBI Taxonomy" id="210143"/>
    <lineage>
        <taxon>Eukaryota</taxon>
        <taxon>Viridiplantae</taxon>
        <taxon>Streptophyta</taxon>
        <taxon>Embryophyta</taxon>
        <taxon>Tracheophyta</taxon>
        <taxon>Spermatophyta</taxon>
        <taxon>Magnoliopsida</taxon>
        <taxon>eudicotyledons</taxon>
        <taxon>Gunneridae</taxon>
        <taxon>Pentapetalae</taxon>
        <taxon>rosids</taxon>
        <taxon>malvids</taxon>
        <taxon>Malvales</taxon>
        <taxon>Malvaceae</taxon>
        <taxon>Grewioideae</taxon>
        <taxon>Apeibeae</taxon>
        <taxon>Corchorus</taxon>
    </lineage>
</organism>
<dbReference type="STRING" id="210143.A0A1R3I1D2"/>
<dbReference type="GO" id="GO:0010344">
    <property type="term" value="P:seed oilbody biogenesis"/>
    <property type="evidence" value="ECO:0007669"/>
    <property type="project" value="EnsemblPlants"/>
</dbReference>
<dbReference type="PROSITE" id="PS50863">
    <property type="entry name" value="B3"/>
    <property type="match status" value="1"/>
</dbReference>
<dbReference type="AlphaFoldDB" id="A0A1R3I1D2"/>
<dbReference type="PANTHER" id="PTHR31140:SF74">
    <property type="entry name" value="B3 DOMAIN-CONTAINING TRANSCRIPTION FACTOR LEC2"/>
    <property type="match status" value="1"/>
</dbReference>
<dbReference type="Proteomes" id="UP000188268">
    <property type="component" value="Unassembled WGS sequence"/>
</dbReference>